<dbReference type="OrthoDB" id="1305902at2759"/>
<sequence>MIKACPHHCIQELVLMEQFYFGLSEDTQQTVDAVFVGGMLRSSNNQIKTTLDTMVNEGVDRNTMVALEGKFVKMSKLQ</sequence>
<evidence type="ECO:0000313" key="2">
    <source>
        <dbReference type="Proteomes" id="UP000321393"/>
    </source>
</evidence>
<protein>
    <submittedName>
        <fullName evidence="1">Uncharacterized protein</fullName>
    </submittedName>
</protein>
<evidence type="ECO:0000313" key="1">
    <source>
        <dbReference type="EMBL" id="KAA0067857.1"/>
    </source>
</evidence>
<gene>
    <name evidence="1" type="ORF">E6C27_scaffold2484G00700</name>
</gene>
<dbReference type="AlphaFoldDB" id="A0A5A7VKX3"/>
<proteinExistence type="predicted"/>
<dbReference type="EMBL" id="SSTE01000188">
    <property type="protein sequence ID" value="KAA0067857.1"/>
    <property type="molecule type" value="Genomic_DNA"/>
</dbReference>
<dbReference type="Proteomes" id="UP000321393">
    <property type="component" value="Unassembled WGS sequence"/>
</dbReference>
<reference evidence="1 2" key="1">
    <citation type="submission" date="2019-08" db="EMBL/GenBank/DDBJ databases">
        <title>Draft genome sequences of two oriental melons (Cucumis melo L. var makuwa).</title>
        <authorList>
            <person name="Kwon S.-Y."/>
        </authorList>
    </citation>
    <scope>NUCLEOTIDE SEQUENCE [LARGE SCALE GENOMIC DNA]</scope>
    <source>
        <strain evidence="2">cv. SW 3</strain>
        <tissue evidence="1">Leaf</tissue>
    </source>
</reference>
<comment type="caution">
    <text evidence="1">The sequence shown here is derived from an EMBL/GenBank/DDBJ whole genome shotgun (WGS) entry which is preliminary data.</text>
</comment>
<name>A0A5A7VKX3_CUCMM</name>
<accession>A0A5A7VKX3</accession>
<organism evidence="1 2">
    <name type="scientific">Cucumis melo var. makuwa</name>
    <name type="common">Oriental melon</name>
    <dbReference type="NCBI Taxonomy" id="1194695"/>
    <lineage>
        <taxon>Eukaryota</taxon>
        <taxon>Viridiplantae</taxon>
        <taxon>Streptophyta</taxon>
        <taxon>Embryophyta</taxon>
        <taxon>Tracheophyta</taxon>
        <taxon>Spermatophyta</taxon>
        <taxon>Magnoliopsida</taxon>
        <taxon>eudicotyledons</taxon>
        <taxon>Gunneridae</taxon>
        <taxon>Pentapetalae</taxon>
        <taxon>rosids</taxon>
        <taxon>fabids</taxon>
        <taxon>Cucurbitales</taxon>
        <taxon>Cucurbitaceae</taxon>
        <taxon>Benincaseae</taxon>
        <taxon>Cucumis</taxon>
    </lineage>
</organism>